<reference evidence="8" key="1">
    <citation type="submission" date="2023-03" db="EMBL/GenBank/DDBJ databases">
        <title>Chitinimonas shenzhenensis gen. nov., sp. nov., a novel member of family Burkholderiaceae isolated from activated sludge collected in Shen Zhen, China.</title>
        <authorList>
            <person name="Wang X."/>
        </authorList>
    </citation>
    <scope>NUCLEOTIDE SEQUENCE</scope>
    <source>
        <strain evidence="8">DQS-5</strain>
    </source>
</reference>
<dbReference type="PROSITE" id="PS50885">
    <property type="entry name" value="HAMP"/>
    <property type="match status" value="1"/>
</dbReference>
<dbReference type="RefSeq" id="WP_284100599.1">
    <property type="nucleotide sequence ID" value="NZ_JARRAF010000008.1"/>
</dbReference>
<feature type="domain" description="HAMP" evidence="7">
    <location>
        <begin position="178"/>
        <end position="230"/>
    </location>
</feature>
<feature type="region of interest" description="Disordered" evidence="4">
    <location>
        <begin position="437"/>
        <end position="475"/>
    </location>
</feature>
<keyword evidence="5" id="KW-0812">Transmembrane</keyword>
<evidence type="ECO:0000313" key="9">
    <source>
        <dbReference type="Proteomes" id="UP001172778"/>
    </source>
</evidence>
<dbReference type="InterPro" id="IPR051310">
    <property type="entry name" value="MCP_chemotaxis"/>
</dbReference>
<keyword evidence="5" id="KW-0472">Membrane</keyword>
<keyword evidence="5" id="KW-1133">Transmembrane helix</keyword>
<name>A0ABT7DW50_9NEIS</name>
<dbReference type="Pfam" id="PF00015">
    <property type="entry name" value="MCPsignal"/>
    <property type="match status" value="1"/>
</dbReference>
<evidence type="ECO:0000256" key="1">
    <source>
        <dbReference type="ARBA" id="ARBA00022500"/>
    </source>
</evidence>
<organism evidence="8 9">
    <name type="scientific">Parachitinimonas caeni</name>
    <dbReference type="NCBI Taxonomy" id="3031301"/>
    <lineage>
        <taxon>Bacteria</taxon>
        <taxon>Pseudomonadati</taxon>
        <taxon>Pseudomonadota</taxon>
        <taxon>Betaproteobacteria</taxon>
        <taxon>Neisseriales</taxon>
        <taxon>Chitinibacteraceae</taxon>
        <taxon>Parachitinimonas</taxon>
    </lineage>
</organism>
<feature type="compositionally biased region" description="Polar residues" evidence="4">
    <location>
        <begin position="445"/>
        <end position="462"/>
    </location>
</feature>
<dbReference type="Pfam" id="PF00672">
    <property type="entry name" value="HAMP"/>
    <property type="match status" value="1"/>
</dbReference>
<comment type="similarity">
    <text evidence="2">Belongs to the methyl-accepting chemotaxis (MCP) protein family.</text>
</comment>
<dbReference type="Proteomes" id="UP001172778">
    <property type="component" value="Unassembled WGS sequence"/>
</dbReference>
<proteinExistence type="inferred from homology"/>
<feature type="transmembrane region" description="Helical" evidence="5">
    <location>
        <begin position="12"/>
        <end position="32"/>
    </location>
</feature>
<dbReference type="SUPFAM" id="SSF58104">
    <property type="entry name" value="Methyl-accepting chemotaxis protein (MCP) signaling domain"/>
    <property type="match status" value="1"/>
</dbReference>
<evidence type="ECO:0000259" key="6">
    <source>
        <dbReference type="PROSITE" id="PS50111"/>
    </source>
</evidence>
<gene>
    <name evidence="8" type="ORF">PZA18_09545</name>
</gene>
<feature type="compositionally biased region" description="Basic and acidic residues" evidence="4">
    <location>
        <begin position="464"/>
        <end position="475"/>
    </location>
</feature>
<comment type="caution">
    <text evidence="8">The sequence shown here is derived from an EMBL/GenBank/DDBJ whole genome shotgun (WGS) entry which is preliminary data.</text>
</comment>
<dbReference type="CDD" id="cd06225">
    <property type="entry name" value="HAMP"/>
    <property type="match status" value="1"/>
</dbReference>
<dbReference type="SMART" id="SM00283">
    <property type="entry name" value="MA"/>
    <property type="match status" value="1"/>
</dbReference>
<keyword evidence="1" id="KW-0145">Chemotaxis</keyword>
<dbReference type="PANTHER" id="PTHR43531">
    <property type="entry name" value="PROTEIN ICFG"/>
    <property type="match status" value="1"/>
</dbReference>
<dbReference type="PROSITE" id="PS50111">
    <property type="entry name" value="CHEMOTAXIS_TRANSDUC_2"/>
    <property type="match status" value="1"/>
</dbReference>
<evidence type="ECO:0000256" key="4">
    <source>
        <dbReference type="SAM" id="MobiDB-lite"/>
    </source>
</evidence>
<protein>
    <submittedName>
        <fullName evidence="8">Methyl-accepting chemotaxis protein</fullName>
    </submittedName>
</protein>
<dbReference type="CDD" id="cd11386">
    <property type="entry name" value="MCP_signal"/>
    <property type="match status" value="1"/>
</dbReference>
<evidence type="ECO:0000256" key="3">
    <source>
        <dbReference type="PROSITE-ProRule" id="PRU00284"/>
    </source>
</evidence>
<evidence type="ECO:0000256" key="2">
    <source>
        <dbReference type="ARBA" id="ARBA00029447"/>
    </source>
</evidence>
<keyword evidence="9" id="KW-1185">Reference proteome</keyword>
<sequence length="475" mass="51669">MFHTHSIAFKLNLLFVLVVTTTLVGFGAFNYFRIRASLENALEQEVTGVITRLSQSLPGAVWNFDLPQVEKIVKSEMTKHYLSAMSIEVDRKPMVGYYRDLTNQLVPGSPNSMQGTKRRSTEIRYNDGGVVKLVSTVYIDINSREIDENLAQDLKTLLMQIVMLDVIIVVALSLGIRRLIITPLQDIKNVVHRVAEGDLTASVNVRSQDELGDLAESLRKMMSNLGRIIGKVTISIQSLNIAAEQITLAAQSLSTTSSNQAASVEETSSSMEQISASVANNSSNAKATDTIANQNVQQAEDGGRAVRETVQAMKQIAEKIGIVDEIAYQTNLLALNAAIEAARAGQHGKGFAVVASEVRKLAERSQSSAREISELASHSVELADRAGKLFDVMVPSIRRTADLVQEIAAASEEQAGSIEQIHSAIDQVSHSMQSNAAAAEELSGTAVSMSEQSVSLTEQMSYFRTRERQGSRRSA</sequence>
<dbReference type="InterPro" id="IPR003660">
    <property type="entry name" value="HAMP_dom"/>
</dbReference>
<dbReference type="PANTHER" id="PTHR43531:SF11">
    <property type="entry name" value="METHYL-ACCEPTING CHEMOTAXIS PROTEIN 3"/>
    <property type="match status" value="1"/>
</dbReference>
<dbReference type="InterPro" id="IPR004089">
    <property type="entry name" value="MCPsignal_dom"/>
</dbReference>
<dbReference type="PRINTS" id="PR00260">
    <property type="entry name" value="CHEMTRNSDUCR"/>
</dbReference>
<evidence type="ECO:0000256" key="5">
    <source>
        <dbReference type="SAM" id="Phobius"/>
    </source>
</evidence>
<dbReference type="Gene3D" id="1.10.287.950">
    <property type="entry name" value="Methyl-accepting chemotaxis protein"/>
    <property type="match status" value="1"/>
</dbReference>
<accession>A0ABT7DW50</accession>
<feature type="domain" description="Methyl-accepting transducer" evidence="6">
    <location>
        <begin position="235"/>
        <end position="450"/>
    </location>
</feature>
<dbReference type="EMBL" id="JARRAF010000008">
    <property type="protein sequence ID" value="MDK2124292.1"/>
    <property type="molecule type" value="Genomic_DNA"/>
</dbReference>
<dbReference type="InterPro" id="IPR004090">
    <property type="entry name" value="Chemotax_Me-accpt_rcpt"/>
</dbReference>
<keyword evidence="3" id="KW-0807">Transducer</keyword>
<dbReference type="SMART" id="SM00304">
    <property type="entry name" value="HAMP"/>
    <property type="match status" value="1"/>
</dbReference>
<evidence type="ECO:0000313" key="8">
    <source>
        <dbReference type="EMBL" id="MDK2124292.1"/>
    </source>
</evidence>
<evidence type="ECO:0000259" key="7">
    <source>
        <dbReference type="PROSITE" id="PS50885"/>
    </source>
</evidence>